<evidence type="ECO:0000256" key="2">
    <source>
        <dbReference type="SAM" id="MobiDB-lite"/>
    </source>
</evidence>
<accession>A0AAV1HUC1</accession>
<keyword evidence="1" id="KW-0175">Coiled coil</keyword>
<feature type="compositionally biased region" description="Basic and acidic residues" evidence="2">
    <location>
        <begin position="50"/>
        <end position="66"/>
    </location>
</feature>
<feature type="compositionally biased region" description="Polar residues" evidence="2">
    <location>
        <begin position="36"/>
        <end position="49"/>
    </location>
</feature>
<gene>
    <name evidence="3" type="ORF">CVIRNUC_001390</name>
</gene>
<dbReference type="Proteomes" id="UP001314263">
    <property type="component" value="Unassembled WGS sequence"/>
</dbReference>
<protein>
    <submittedName>
        <fullName evidence="3">Uncharacterized protein</fullName>
    </submittedName>
</protein>
<sequence length="765" mass="81498">MARTTTAKQEKRDMRPRRSIDYSAAQAPGTPKWLKNGSNQGHSEASPQHVNKENTKPKPVTKEKRASKAMPAVQEEAPEKRAKAAGRDSQSARRISSKDTSSKATEEAAIGDTEGNVQQPDTAADIPPKVAIGPAKSKQRRSAPEARLAQADKGSGRKSAPAAPDSKRRLPEHEAEHPRDKDKKAKTSQQKSSEAQAAALGKVDAAKRGAAAQTGTGGTDSWSTGEELQHGKKAQPVPPSRRNAHNPSAAQPANPAGVPELGGVEVREQPTRKTGKAAGKSHEQTDNATDRDEAAVPEEQPSRSGDEQGPHSGNDFQKLQGEYAVLQKKYRAIKQQRMEELEALMTEQQQRALEHREAALKLAEHWKEEAIKQARFAQEAGSEEYRKQRKALQAEARKARQQLLEAEAALVQEQGVVAELQHLLALAERRAETPPKAHCSTQVTPRAVANTGTPLNQQLVGSSTPSCISAIRDAYKSETKAPTSSAPPARTHTPLFLQEAHALCPEGADISETYRKPVHIPGTSASAANFIASPAGVAQSGTRAPASPLAMFSENASVYQPRSRFAQEAAAPAAPAPGEAAGIDVRASAEKDSGAAQTDARVQSEQQKGASAPAVLTRQSWPGLVNDGQQPTQTSGDAKGVPPQEGSQDGGEGPESTTTQKALDTLAGLHSERLASGGFRFAHRGTGYSFEIRPAEMDSAAQDEVLVPGQQDLAFIPVALGQAAQMLPGYLTEEIVFSAAQKQKLVGRIMEALGTYTLRHAEQGQ</sequence>
<feature type="compositionally biased region" description="Polar residues" evidence="2">
    <location>
        <begin position="600"/>
        <end position="609"/>
    </location>
</feature>
<evidence type="ECO:0000313" key="4">
    <source>
        <dbReference type="Proteomes" id="UP001314263"/>
    </source>
</evidence>
<feature type="compositionally biased region" description="Basic and acidic residues" evidence="2">
    <location>
        <begin position="8"/>
        <end position="20"/>
    </location>
</feature>
<feature type="compositionally biased region" description="Basic and acidic residues" evidence="2">
    <location>
        <begin position="77"/>
        <end position="86"/>
    </location>
</feature>
<feature type="compositionally biased region" description="Low complexity" evidence="2">
    <location>
        <begin position="187"/>
        <end position="199"/>
    </location>
</feature>
<reference evidence="3 4" key="1">
    <citation type="submission" date="2023-10" db="EMBL/GenBank/DDBJ databases">
        <authorList>
            <person name="Maclean D."/>
            <person name="Macfadyen A."/>
        </authorList>
    </citation>
    <scope>NUCLEOTIDE SEQUENCE [LARGE SCALE GENOMIC DNA]</scope>
</reference>
<feature type="compositionally biased region" description="Polar residues" evidence="2">
    <location>
        <begin position="627"/>
        <end position="636"/>
    </location>
</feature>
<feature type="compositionally biased region" description="Basic and acidic residues" evidence="2">
    <location>
        <begin position="165"/>
        <end position="185"/>
    </location>
</feature>
<dbReference type="AlphaFoldDB" id="A0AAV1HUC1"/>
<feature type="region of interest" description="Disordered" evidence="2">
    <location>
        <begin position="585"/>
        <end position="658"/>
    </location>
</feature>
<feature type="region of interest" description="Disordered" evidence="2">
    <location>
        <begin position="1"/>
        <end position="320"/>
    </location>
</feature>
<dbReference type="EMBL" id="CAUYUE010000002">
    <property type="protein sequence ID" value="CAK0742347.1"/>
    <property type="molecule type" value="Genomic_DNA"/>
</dbReference>
<evidence type="ECO:0000256" key="1">
    <source>
        <dbReference type="SAM" id="Coils"/>
    </source>
</evidence>
<proteinExistence type="predicted"/>
<feature type="coiled-coil region" evidence="1">
    <location>
        <begin position="382"/>
        <end position="409"/>
    </location>
</feature>
<feature type="compositionally biased region" description="Low complexity" evidence="2">
    <location>
        <begin position="208"/>
        <end position="225"/>
    </location>
</feature>
<comment type="caution">
    <text evidence="3">The sequence shown here is derived from an EMBL/GenBank/DDBJ whole genome shotgun (WGS) entry which is preliminary data.</text>
</comment>
<name>A0AAV1HUC1_9CHLO</name>
<feature type="compositionally biased region" description="Basic and acidic residues" evidence="2">
    <location>
        <begin position="280"/>
        <end position="309"/>
    </location>
</feature>
<organism evidence="3 4">
    <name type="scientific">Coccomyxa viridis</name>
    <dbReference type="NCBI Taxonomy" id="1274662"/>
    <lineage>
        <taxon>Eukaryota</taxon>
        <taxon>Viridiplantae</taxon>
        <taxon>Chlorophyta</taxon>
        <taxon>core chlorophytes</taxon>
        <taxon>Trebouxiophyceae</taxon>
        <taxon>Trebouxiophyceae incertae sedis</taxon>
        <taxon>Coccomyxaceae</taxon>
        <taxon>Coccomyxa</taxon>
    </lineage>
</organism>
<keyword evidence="4" id="KW-1185">Reference proteome</keyword>
<feature type="compositionally biased region" description="Basic and acidic residues" evidence="2">
    <location>
        <begin position="96"/>
        <end position="106"/>
    </location>
</feature>
<evidence type="ECO:0000313" key="3">
    <source>
        <dbReference type="EMBL" id="CAK0742347.1"/>
    </source>
</evidence>